<reference evidence="2 3" key="1">
    <citation type="journal article" date="2016" name="Nat. Commun.">
        <title>Thousands of microbial genomes shed light on interconnected biogeochemical processes in an aquifer system.</title>
        <authorList>
            <person name="Anantharaman K."/>
            <person name="Brown C.T."/>
            <person name="Hug L.A."/>
            <person name="Sharon I."/>
            <person name="Castelle C.J."/>
            <person name="Probst A.J."/>
            <person name="Thomas B.C."/>
            <person name="Singh A."/>
            <person name="Wilkins M.J."/>
            <person name="Karaoz U."/>
            <person name="Brodie E.L."/>
            <person name="Williams K.H."/>
            <person name="Hubbard S.S."/>
            <person name="Banfield J.F."/>
        </authorList>
    </citation>
    <scope>NUCLEOTIDE SEQUENCE [LARGE SCALE GENOMIC DNA]</scope>
</reference>
<proteinExistence type="predicted"/>
<dbReference type="InterPro" id="IPR010662">
    <property type="entry name" value="RBBP9/YdeN"/>
</dbReference>
<comment type="caution">
    <text evidence="2">The sequence shown here is derived from an EMBL/GenBank/DDBJ whole genome shotgun (WGS) entry which is preliminary data.</text>
</comment>
<dbReference type="GO" id="GO:0016787">
    <property type="term" value="F:hydrolase activity"/>
    <property type="evidence" value="ECO:0007669"/>
    <property type="project" value="InterPro"/>
</dbReference>
<gene>
    <name evidence="2" type="ORF">A3D03_02715</name>
</gene>
<dbReference type="InterPro" id="IPR029058">
    <property type="entry name" value="AB_hydrolase_fold"/>
</dbReference>
<dbReference type="Pfam" id="PF06821">
    <property type="entry name" value="Ser_hydrolase"/>
    <property type="match status" value="1"/>
</dbReference>
<feature type="domain" description="DUF6879" evidence="1">
    <location>
        <begin position="266"/>
        <end position="383"/>
    </location>
</feature>
<dbReference type="STRING" id="1798384.A3D03_02715"/>
<dbReference type="Proteomes" id="UP000177092">
    <property type="component" value="Unassembled WGS sequence"/>
</dbReference>
<name>A0A1F6A938_9BACT</name>
<accession>A0A1F6A938</accession>
<dbReference type="InterPro" id="IPR049244">
    <property type="entry name" value="DUF6879"/>
</dbReference>
<dbReference type="Pfam" id="PF21806">
    <property type="entry name" value="DUF6879"/>
    <property type="match status" value="1"/>
</dbReference>
<protein>
    <recommendedName>
        <fullName evidence="1">DUF6879 domain-containing protein</fullName>
    </recommendedName>
</protein>
<dbReference type="SUPFAM" id="SSF53474">
    <property type="entry name" value="alpha/beta-Hydrolases"/>
    <property type="match status" value="1"/>
</dbReference>
<evidence type="ECO:0000313" key="3">
    <source>
        <dbReference type="Proteomes" id="UP000177092"/>
    </source>
</evidence>
<organism evidence="2 3">
    <name type="scientific">Candidatus Gottesmanbacteria bacterium RIFCSPHIGHO2_02_FULL_40_13</name>
    <dbReference type="NCBI Taxonomy" id="1798384"/>
    <lineage>
        <taxon>Bacteria</taxon>
        <taxon>Candidatus Gottesmaniibacteriota</taxon>
    </lineage>
</organism>
<dbReference type="PANTHER" id="PTHR15394">
    <property type="entry name" value="SERINE HYDROLASE RBBP9"/>
    <property type="match status" value="1"/>
</dbReference>
<dbReference type="Gene3D" id="3.40.50.1820">
    <property type="entry name" value="alpha/beta hydrolase"/>
    <property type="match status" value="1"/>
</dbReference>
<sequence>MQFVIFHGAFGGPEENWFPQLGEKLSSLGQKVVIPRFPVDDWGVVTKNGPGTPPKNQTLDHWLKTFEKVFTGLNQNDKICFIGHSLGPLFTLHALEKYNIQLDSAVFVSPFLSLPDDKYWQVHLVNKTFYKTDFDFTRLKRLIPISYALYSDNDPYVDKKYSIDFAQKLGSSPIQVLSAGHMNSEVNLNEFPLVLELCKSRLDLSLYQKYLDHRRDLYSVDYAKGKSEEIIYLKPKDVFDEGIFHFRNLKKGGFCTLYTGATFWDTHSKYMQEARKAAKRTGNLTRVYVVENKTGMQRPLLIQQVRLDLEAGVKVYFCRLENIKNEVGEPDFGIWDEDYVCYVRFNKNKKAQDVVLSSRKKDIDEALKWQKIILHQAVRINNFEKDLKKFLN</sequence>
<dbReference type="PANTHER" id="PTHR15394:SF3">
    <property type="entry name" value="SERINE HYDROLASE RBBP9"/>
    <property type="match status" value="1"/>
</dbReference>
<dbReference type="AlphaFoldDB" id="A0A1F6A938"/>
<dbReference type="EMBL" id="MFJN01000025">
    <property type="protein sequence ID" value="OGG21260.1"/>
    <property type="molecule type" value="Genomic_DNA"/>
</dbReference>
<evidence type="ECO:0000259" key="1">
    <source>
        <dbReference type="Pfam" id="PF21806"/>
    </source>
</evidence>
<evidence type="ECO:0000313" key="2">
    <source>
        <dbReference type="EMBL" id="OGG21260.1"/>
    </source>
</evidence>